<evidence type="ECO:0000256" key="2">
    <source>
        <dbReference type="ARBA" id="ARBA00022679"/>
    </source>
</evidence>
<dbReference type="AlphaFoldDB" id="A0ABD3A859"/>
<organism evidence="6 7">
    <name type="scientific">Cinchona calisaya</name>
    <dbReference type="NCBI Taxonomy" id="153742"/>
    <lineage>
        <taxon>Eukaryota</taxon>
        <taxon>Viridiplantae</taxon>
        <taxon>Streptophyta</taxon>
        <taxon>Embryophyta</taxon>
        <taxon>Tracheophyta</taxon>
        <taxon>Spermatophyta</taxon>
        <taxon>Magnoliopsida</taxon>
        <taxon>eudicotyledons</taxon>
        <taxon>Gunneridae</taxon>
        <taxon>Pentapetalae</taxon>
        <taxon>asterids</taxon>
        <taxon>lamiids</taxon>
        <taxon>Gentianales</taxon>
        <taxon>Rubiaceae</taxon>
        <taxon>Cinchonoideae</taxon>
        <taxon>Cinchoneae</taxon>
        <taxon>Cinchona</taxon>
    </lineage>
</organism>
<sequence>MATKGDVLLLDFWVSPFCNRVKIAFAEKGVPYEDKEEDLFGGKSDLLLKSNPIYQKVPVLLHGGKPMCESTNIVLYIDETWASPPLLPSSPYDRARARFWADFIDKKVFDIGSSIWKTKGDELEAAKKEFIEILKYLEGALGDKDYFGGDSFGFVDIIAIPLTTWFLAYEKFGDFKVEEKCPKFAPWIKRCLERESVAKTLPDPQQVYEFVIMMRKMHGIE</sequence>
<dbReference type="PROSITE" id="PS50405">
    <property type="entry name" value="GST_CTER"/>
    <property type="match status" value="1"/>
</dbReference>
<dbReference type="CDD" id="cd03185">
    <property type="entry name" value="GST_C_Tau"/>
    <property type="match status" value="1"/>
</dbReference>
<dbReference type="Gene3D" id="1.20.1050.10">
    <property type="match status" value="1"/>
</dbReference>
<dbReference type="EC" id="2.5.1.18" evidence="1"/>
<dbReference type="InterPro" id="IPR010987">
    <property type="entry name" value="Glutathione-S-Trfase_C-like"/>
</dbReference>
<proteinExistence type="predicted"/>
<feature type="domain" description="GST C-terminal" evidence="5">
    <location>
        <begin position="90"/>
        <end position="210"/>
    </location>
</feature>
<reference evidence="6 7" key="1">
    <citation type="submission" date="2024-11" db="EMBL/GenBank/DDBJ databases">
        <title>A near-complete genome assembly of Cinchona calisaya.</title>
        <authorList>
            <person name="Lian D.C."/>
            <person name="Zhao X.W."/>
            <person name="Wei L."/>
        </authorList>
    </citation>
    <scope>NUCLEOTIDE SEQUENCE [LARGE SCALE GENOMIC DNA]</scope>
    <source>
        <tissue evidence="6">Nenye</tissue>
    </source>
</reference>
<dbReference type="InterPro" id="IPR045074">
    <property type="entry name" value="GST_C_Tau"/>
</dbReference>
<dbReference type="SFLD" id="SFLDG01152">
    <property type="entry name" value="Main.3:_Omega-_and_Tau-like"/>
    <property type="match status" value="1"/>
</dbReference>
<dbReference type="InterPro" id="IPR036282">
    <property type="entry name" value="Glutathione-S-Trfase_C_sf"/>
</dbReference>
<dbReference type="SUPFAM" id="SSF47616">
    <property type="entry name" value="GST C-terminal domain-like"/>
    <property type="match status" value="1"/>
</dbReference>
<dbReference type="PANTHER" id="PTHR11260">
    <property type="entry name" value="GLUTATHIONE S-TRANSFERASE, GST, SUPERFAMILY, GST DOMAIN CONTAINING"/>
    <property type="match status" value="1"/>
</dbReference>
<dbReference type="FunFam" id="1.20.1050.10:FF:000018">
    <property type="entry name" value="Glutathione S-transferase U20"/>
    <property type="match status" value="1"/>
</dbReference>
<dbReference type="PANTHER" id="PTHR11260:SF547">
    <property type="entry name" value="GLUTATHIONE S-TRANSFERASE"/>
    <property type="match status" value="1"/>
</dbReference>
<dbReference type="FunFam" id="3.40.30.10:FF:000014">
    <property type="entry name" value="Tau class glutathione S-transferase"/>
    <property type="match status" value="1"/>
</dbReference>
<dbReference type="InterPro" id="IPR004046">
    <property type="entry name" value="GST_C"/>
</dbReference>
<dbReference type="InterPro" id="IPR036249">
    <property type="entry name" value="Thioredoxin-like_sf"/>
</dbReference>
<dbReference type="InterPro" id="IPR045073">
    <property type="entry name" value="Omega/Tau-like"/>
</dbReference>
<gene>
    <name evidence="6" type="ORF">ACH5RR_012045</name>
</gene>
<dbReference type="GO" id="GO:0004364">
    <property type="term" value="F:glutathione transferase activity"/>
    <property type="evidence" value="ECO:0007669"/>
    <property type="project" value="UniProtKB-EC"/>
</dbReference>
<evidence type="ECO:0000259" key="4">
    <source>
        <dbReference type="PROSITE" id="PS50404"/>
    </source>
</evidence>
<dbReference type="Gene3D" id="3.40.30.10">
    <property type="entry name" value="Glutaredoxin"/>
    <property type="match status" value="1"/>
</dbReference>
<dbReference type="SUPFAM" id="SSF52833">
    <property type="entry name" value="Thioredoxin-like"/>
    <property type="match status" value="1"/>
</dbReference>
<evidence type="ECO:0000313" key="7">
    <source>
        <dbReference type="Proteomes" id="UP001630127"/>
    </source>
</evidence>
<dbReference type="EMBL" id="JBJUIK010000005">
    <property type="protein sequence ID" value="KAL3527389.1"/>
    <property type="molecule type" value="Genomic_DNA"/>
</dbReference>
<dbReference type="SFLD" id="SFLDS00019">
    <property type="entry name" value="Glutathione_Transferase_(cytos"/>
    <property type="match status" value="1"/>
</dbReference>
<dbReference type="Pfam" id="PF13417">
    <property type="entry name" value="GST_N_3"/>
    <property type="match status" value="1"/>
</dbReference>
<accession>A0ABD3A859</accession>
<comment type="catalytic activity">
    <reaction evidence="3">
        <text>RX + glutathione = an S-substituted glutathione + a halide anion + H(+)</text>
        <dbReference type="Rhea" id="RHEA:16437"/>
        <dbReference type="ChEBI" id="CHEBI:15378"/>
        <dbReference type="ChEBI" id="CHEBI:16042"/>
        <dbReference type="ChEBI" id="CHEBI:17792"/>
        <dbReference type="ChEBI" id="CHEBI:57925"/>
        <dbReference type="ChEBI" id="CHEBI:90779"/>
        <dbReference type="EC" id="2.5.1.18"/>
    </reaction>
</comment>
<dbReference type="InterPro" id="IPR004045">
    <property type="entry name" value="Glutathione_S-Trfase_N"/>
</dbReference>
<dbReference type="SFLD" id="SFLDG00358">
    <property type="entry name" value="Main_(cytGST)"/>
    <property type="match status" value="1"/>
</dbReference>
<protein>
    <recommendedName>
        <fullName evidence="1">glutathione transferase</fullName>
        <ecNumber evidence="1">2.5.1.18</ecNumber>
    </recommendedName>
</protein>
<dbReference type="InterPro" id="IPR040079">
    <property type="entry name" value="Glutathione_S-Trfase"/>
</dbReference>
<feature type="domain" description="GST N-terminal" evidence="4">
    <location>
        <begin position="5"/>
        <end position="85"/>
    </location>
</feature>
<evidence type="ECO:0000313" key="6">
    <source>
        <dbReference type="EMBL" id="KAL3527389.1"/>
    </source>
</evidence>
<dbReference type="PROSITE" id="PS50404">
    <property type="entry name" value="GST_NTER"/>
    <property type="match status" value="1"/>
</dbReference>
<evidence type="ECO:0000259" key="5">
    <source>
        <dbReference type="PROSITE" id="PS50405"/>
    </source>
</evidence>
<keyword evidence="2" id="KW-0808">Transferase</keyword>
<keyword evidence="7" id="KW-1185">Reference proteome</keyword>
<dbReference type="Pfam" id="PF00043">
    <property type="entry name" value="GST_C"/>
    <property type="match status" value="1"/>
</dbReference>
<comment type="caution">
    <text evidence="6">The sequence shown here is derived from an EMBL/GenBank/DDBJ whole genome shotgun (WGS) entry which is preliminary data.</text>
</comment>
<name>A0ABD3A859_9GENT</name>
<evidence type="ECO:0000256" key="1">
    <source>
        <dbReference type="ARBA" id="ARBA00012452"/>
    </source>
</evidence>
<evidence type="ECO:0000256" key="3">
    <source>
        <dbReference type="ARBA" id="ARBA00047960"/>
    </source>
</evidence>
<dbReference type="CDD" id="cd03058">
    <property type="entry name" value="GST_N_Tau"/>
    <property type="match status" value="1"/>
</dbReference>
<dbReference type="Proteomes" id="UP001630127">
    <property type="component" value="Unassembled WGS sequence"/>
</dbReference>